<accession>X6NKV3</accession>
<proteinExistence type="predicted"/>
<evidence type="ECO:0000313" key="1">
    <source>
        <dbReference type="EMBL" id="ETO26354.1"/>
    </source>
</evidence>
<name>X6NKV3_RETFI</name>
<dbReference type="EMBL" id="ASPP01007924">
    <property type="protein sequence ID" value="ETO26354.1"/>
    <property type="molecule type" value="Genomic_DNA"/>
</dbReference>
<keyword evidence="2" id="KW-1185">Reference proteome</keyword>
<dbReference type="Proteomes" id="UP000023152">
    <property type="component" value="Unassembled WGS sequence"/>
</dbReference>
<sequence length="127" mass="14579">MSKRKKAEGNDWSEVNFARLNAKDIRTLLQTRGAVDLPPKREQLEELLKTKDVEVEYKEEMTGKQLMAELKLRNLDNTNAKKIKSKKRGEKKTRATGVVVWVAMYLGPADKSSAGNNRKYFYVAEVF</sequence>
<protein>
    <submittedName>
        <fullName evidence="1">Uncharacterized protein</fullName>
    </submittedName>
</protein>
<dbReference type="AlphaFoldDB" id="X6NKV3"/>
<reference evidence="1 2" key="1">
    <citation type="journal article" date="2013" name="Curr. Biol.">
        <title>The Genome of the Foraminiferan Reticulomyxa filosa.</title>
        <authorList>
            <person name="Glockner G."/>
            <person name="Hulsmann N."/>
            <person name="Schleicher M."/>
            <person name="Noegel A.A."/>
            <person name="Eichinger L."/>
            <person name="Gallinger C."/>
            <person name="Pawlowski J."/>
            <person name="Sierra R."/>
            <person name="Euteneuer U."/>
            <person name="Pillet L."/>
            <person name="Moustafa A."/>
            <person name="Platzer M."/>
            <person name="Groth M."/>
            <person name="Szafranski K."/>
            <person name="Schliwa M."/>
        </authorList>
    </citation>
    <scope>NUCLEOTIDE SEQUENCE [LARGE SCALE GENOMIC DNA]</scope>
</reference>
<gene>
    <name evidence="1" type="ORF">RFI_10783</name>
</gene>
<evidence type="ECO:0000313" key="2">
    <source>
        <dbReference type="Proteomes" id="UP000023152"/>
    </source>
</evidence>
<comment type="caution">
    <text evidence="1">The sequence shown here is derived from an EMBL/GenBank/DDBJ whole genome shotgun (WGS) entry which is preliminary data.</text>
</comment>
<organism evidence="1 2">
    <name type="scientific">Reticulomyxa filosa</name>
    <dbReference type="NCBI Taxonomy" id="46433"/>
    <lineage>
        <taxon>Eukaryota</taxon>
        <taxon>Sar</taxon>
        <taxon>Rhizaria</taxon>
        <taxon>Retaria</taxon>
        <taxon>Foraminifera</taxon>
        <taxon>Monothalamids</taxon>
        <taxon>Reticulomyxidae</taxon>
        <taxon>Reticulomyxa</taxon>
    </lineage>
</organism>